<name>A0A5C3QEM2_9AGAR</name>
<evidence type="ECO:0008006" key="3">
    <source>
        <dbReference type="Google" id="ProtNLM"/>
    </source>
</evidence>
<reference evidence="1 2" key="1">
    <citation type="journal article" date="2019" name="Nat. Ecol. Evol.">
        <title>Megaphylogeny resolves global patterns of mushroom evolution.</title>
        <authorList>
            <person name="Varga T."/>
            <person name="Krizsan K."/>
            <person name="Foldi C."/>
            <person name="Dima B."/>
            <person name="Sanchez-Garcia M."/>
            <person name="Sanchez-Ramirez S."/>
            <person name="Szollosi G.J."/>
            <person name="Szarkandi J.G."/>
            <person name="Papp V."/>
            <person name="Albert L."/>
            <person name="Andreopoulos W."/>
            <person name="Angelini C."/>
            <person name="Antonin V."/>
            <person name="Barry K.W."/>
            <person name="Bougher N.L."/>
            <person name="Buchanan P."/>
            <person name="Buyck B."/>
            <person name="Bense V."/>
            <person name="Catcheside P."/>
            <person name="Chovatia M."/>
            <person name="Cooper J."/>
            <person name="Damon W."/>
            <person name="Desjardin D."/>
            <person name="Finy P."/>
            <person name="Geml J."/>
            <person name="Haridas S."/>
            <person name="Hughes K."/>
            <person name="Justo A."/>
            <person name="Karasinski D."/>
            <person name="Kautmanova I."/>
            <person name="Kiss B."/>
            <person name="Kocsube S."/>
            <person name="Kotiranta H."/>
            <person name="LaButti K.M."/>
            <person name="Lechner B.E."/>
            <person name="Liimatainen K."/>
            <person name="Lipzen A."/>
            <person name="Lukacs Z."/>
            <person name="Mihaltcheva S."/>
            <person name="Morgado L.N."/>
            <person name="Niskanen T."/>
            <person name="Noordeloos M.E."/>
            <person name="Ohm R.A."/>
            <person name="Ortiz-Santana B."/>
            <person name="Ovrebo C."/>
            <person name="Racz N."/>
            <person name="Riley R."/>
            <person name="Savchenko A."/>
            <person name="Shiryaev A."/>
            <person name="Soop K."/>
            <person name="Spirin V."/>
            <person name="Szebenyi C."/>
            <person name="Tomsovsky M."/>
            <person name="Tulloss R.E."/>
            <person name="Uehling J."/>
            <person name="Grigoriev I.V."/>
            <person name="Vagvolgyi C."/>
            <person name="Papp T."/>
            <person name="Martin F.M."/>
            <person name="Miettinen O."/>
            <person name="Hibbett D.S."/>
            <person name="Nagy L.G."/>
        </authorList>
    </citation>
    <scope>NUCLEOTIDE SEQUENCE [LARGE SCALE GENOMIC DNA]</scope>
    <source>
        <strain evidence="1 2">CBS 309.79</strain>
    </source>
</reference>
<evidence type="ECO:0000313" key="2">
    <source>
        <dbReference type="Proteomes" id="UP000305067"/>
    </source>
</evidence>
<protein>
    <recommendedName>
        <fullName evidence="3">F-box domain-containing protein</fullName>
    </recommendedName>
</protein>
<dbReference type="OrthoDB" id="2934587at2759"/>
<organism evidence="1 2">
    <name type="scientific">Pterulicium gracile</name>
    <dbReference type="NCBI Taxonomy" id="1884261"/>
    <lineage>
        <taxon>Eukaryota</taxon>
        <taxon>Fungi</taxon>
        <taxon>Dikarya</taxon>
        <taxon>Basidiomycota</taxon>
        <taxon>Agaricomycotina</taxon>
        <taxon>Agaricomycetes</taxon>
        <taxon>Agaricomycetidae</taxon>
        <taxon>Agaricales</taxon>
        <taxon>Pleurotineae</taxon>
        <taxon>Pterulaceae</taxon>
        <taxon>Pterulicium</taxon>
    </lineage>
</organism>
<dbReference type="Proteomes" id="UP000305067">
    <property type="component" value="Unassembled WGS sequence"/>
</dbReference>
<sequence length="88" mass="10220">MKRCAEKRMDEQISYLAPIQRLPDDVLLMIMEIASEVHEHGISTDHLFHYHRFHEGRQRDVKPGLRAPWSSAAVSRSWRALTLSAPQL</sequence>
<gene>
    <name evidence="1" type="ORF">BDV98DRAFT_570060</name>
</gene>
<dbReference type="AlphaFoldDB" id="A0A5C3QEM2"/>
<proteinExistence type="predicted"/>
<accession>A0A5C3QEM2</accession>
<dbReference type="EMBL" id="ML178830">
    <property type="protein sequence ID" value="TFL00152.1"/>
    <property type="molecule type" value="Genomic_DNA"/>
</dbReference>
<evidence type="ECO:0000313" key="1">
    <source>
        <dbReference type="EMBL" id="TFL00152.1"/>
    </source>
</evidence>
<keyword evidence="2" id="KW-1185">Reference proteome</keyword>